<dbReference type="EMBL" id="AYKW01000001">
    <property type="protein sequence ID" value="PIL36917.1"/>
    <property type="molecule type" value="Genomic_DNA"/>
</dbReference>
<feature type="compositionally biased region" description="Acidic residues" evidence="1">
    <location>
        <begin position="145"/>
        <end position="156"/>
    </location>
</feature>
<evidence type="ECO:0000313" key="2">
    <source>
        <dbReference type="EMBL" id="PIL36917.1"/>
    </source>
</evidence>
<sequence length="316" mass="34812">MPSYRDNPTVELPSTNSWTVAEDNAYFIWDGDSQSFVSFSLGNTSAASDRSWQCETLAQAYAIPHSSPKPVNNDWADEVEEELFTGEPVTFFDVTMPADRSKIGAETCDTVSIAGRATTTTSEAFRADTEAKLDMPRHRSCSTIVEEDSKLEDEDEGDRREPEEEPPKGRDVSEEPPPKRAVADPLVGTGFGVDDLGYPLHACKSPTAAFLENVARDDDVSNLVIVDPETLDGGYVMVDMTGMCVTPEGVEVGKHRDLLRRWKSAMKRGFSNTPILVSSKAPSKYRISNTNYAKHKAQFHSVVCVTVMQSVETVTR</sequence>
<evidence type="ECO:0000256" key="1">
    <source>
        <dbReference type="SAM" id="MobiDB-lite"/>
    </source>
</evidence>
<comment type="caution">
    <text evidence="2">The sequence shown here is derived from an EMBL/GenBank/DDBJ whole genome shotgun (WGS) entry which is preliminary data.</text>
</comment>
<feature type="compositionally biased region" description="Basic and acidic residues" evidence="1">
    <location>
        <begin position="157"/>
        <end position="182"/>
    </location>
</feature>
<organism evidence="2 3">
    <name type="scientific">Ganoderma sinense ZZ0214-1</name>
    <dbReference type="NCBI Taxonomy" id="1077348"/>
    <lineage>
        <taxon>Eukaryota</taxon>
        <taxon>Fungi</taxon>
        <taxon>Dikarya</taxon>
        <taxon>Basidiomycota</taxon>
        <taxon>Agaricomycotina</taxon>
        <taxon>Agaricomycetes</taxon>
        <taxon>Polyporales</taxon>
        <taxon>Polyporaceae</taxon>
        <taxon>Ganoderma</taxon>
    </lineage>
</organism>
<dbReference type="Proteomes" id="UP000230002">
    <property type="component" value="Unassembled WGS sequence"/>
</dbReference>
<keyword evidence="3" id="KW-1185">Reference proteome</keyword>
<dbReference type="AlphaFoldDB" id="A0A2G8ST12"/>
<proteinExistence type="predicted"/>
<evidence type="ECO:0000313" key="3">
    <source>
        <dbReference type="Proteomes" id="UP000230002"/>
    </source>
</evidence>
<protein>
    <submittedName>
        <fullName evidence="2">Uncharacterized protein</fullName>
    </submittedName>
</protein>
<accession>A0A2G8ST12</accession>
<reference evidence="2 3" key="1">
    <citation type="journal article" date="2015" name="Sci. Rep.">
        <title>Chromosome-level genome map provides insights into diverse defense mechanisms in the medicinal fungus Ganoderma sinense.</title>
        <authorList>
            <person name="Zhu Y."/>
            <person name="Xu J."/>
            <person name="Sun C."/>
            <person name="Zhou S."/>
            <person name="Xu H."/>
            <person name="Nelson D.R."/>
            <person name="Qian J."/>
            <person name="Song J."/>
            <person name="Luo H."/>
            <person name="Xiang L."/>
            <person name="Li Y."/>
            <person name="Xu Z."/>
            <person name="Ji A."/>
            <person name="Wang L."/>
            <person name="Lu S."/>
            <person name="Hayward A."/>
            <person name="Sun W."/>
            <person name="Li X."/>
            <person name="Schwartz D.C."/>
            <person name="Wang Y."/>
            <person name="Chen S."/>
        </authorList>
    </citation>
    <scope>NUCLEOTIDE SEQUENCE [LARGE SCALE GENOMIC DNA]</scope>
    <source>
        <strain evidence="2 3">ZZ0214-1</strain>
    </source>
</reference>
<feature type="region of interest" description="Disordered" evidence="1">
    <location>
        <begin position="136"/>
        <end position="186"/>
    </location>
</feature>
<dbReference type="OrthoDB" id="2751073at2759"/>
<gene>
    <name evidence="2" type="ORF">GSI_00607</name>
</gene>
<name>A0A2G8ST12_9APHY</name>